<organism evidence="2 3">
    <name type="scientific">Thiomicrospira aerophila AL3</name>
    <dbReference type="NCBI Taxonomy" id="717772"/>
    <lineage>
        <taxon>Bacteria</taxon>
        <taxon>Pseudomonadati</taxon>
        <taxon>Pseudomonadota</taxon>
        <taxon>Gammaproteobacteria</taxon>
        <taxon>Thiotrichales</taxon>
        <taxon>Piscirickettsiaceae</taxon>
        <taxon>Thiomicrospira</taxon>
    </lineage>
</organism>
<proteinExistence type="predicted"/>
<evidence type="ECO:0000313" key="2">
    <source>
        <dbReference type="EMBL" id="AHF01317.1"/>
    </source>
</evidence>
<dbReference type="eggNOG" id="COG1944">
    <property type="taxonomic scope" value="Bacteria"/>
</dbReference>
<name>W0DS93_9GAMM</name>
<dbReference type="InterPro" id="IPR041080">
    <property type="entry name" value="YcaO_C"/>
</dbReference>
<dbReference type="InParanoid" id="W0DS93"/>
<dbReference type="KEGG" id="tao:THIAE_05465"/>
<dbReference type="EMBL" id="CP007030">
    <property type="protein sequence ID" value="AHF01317.1"/>
    <property type="molecule type" value="Genomic_DNA"/>
</dbReference>
<accession>W0DS93</accession>
<dbReference type="RefSeq" id="WP_006460384.1">
    <property type="nucleotide sequence ID" value="NZ_CP007030.1"/>
</dbReference>
<dbReference type="Pfam" id="PF02624">
    <property type="entry name" value="YcaO"/>
    <property type="match status" value="1"/>
</dbReference>
<dbReference type="Pfam" id="PF18381">
    <property type="entry name" value="YcaO_C"/>
    <property type="match status" value="1"/>
</dbReference>
<dbReference type="STRING" id="717772.THIAE_05465"/>
<dbReference type="NCBIfam" id="TIGR00702">
    <property type="entry name" value="YcaO-type kinase domain"/>
    <property type="match status" value="1"/>
</dbReference>
<dbReference type="HOGENOM" id="CLU_022530_1_0_6"/>
<gene>
    <name evidence="2" type="ORF">THIAE_05465</name>
</gene>
<dbReference type="OrthoDB" id="9761274at2"/>
<keyword evidence="3" id="KW-1185">Reference proteome</keyword>
<dbReference type="FunCoup" id="W0DS93">
    <property type="interactions" value="82"/>
</dbReference>
<dbReference type="PANTHER" id="PTHR37809">
    <property type="entry name" value="RIBOSOMAL PROTEIN S12 METHYLTHIOTRANSFERASE ACCESSORY FACTOR YCAO"/>
    <property type="match status" value="1"/>
</dbReference>
<evidence type="ECO:0000313" key="3">
    <source>
        <dbReference type="Proteomes" id="UP000005380"/>
    </source>
</evidence>
<dbReference type="Gene3D" id="3.30.160.660">
    <property type="match status" value="1"/>
</dbReference>
<dbReference type="AlphaFoldDB" id="W0DS93"/>
<dbReference type="Gene3D" id="3.30.40.250">
    <property type="match status" value="1"/>
</dbReference>
<protein>
    <recommendedName>
        <fullName evidence="1">YcaO domain-containing protein</fullName>
    </recommendedName>
</protein>
<feature type="domain" description="YcaO" evidence="1">
    <location>
        <begin position="61"/>
        <end position="435"/>
    </location>
</feature>
<dbReference type="NCBIfam" id="NF040716">
    <property type="entry name" value="YcaO_for_S12"/>
    <property type="match status" value="1"/>
</dbReference>
<dbReference type="Proteomes" id="UP000005380">
    <property type="component" value="Chromosome"/>
</dbReference>
<evidence type="ECO:0000259" key="1">
    <source>
        <dbReference type="PROSITE" id="PS51664"/>
    </source>
</evidence>
<sequence length="580" mass="64856">MSEQTLIKGKDASLEASLLKMQAIFDDLAIDLDKQQWLNPAENIYSLHIFDKACPALFTNGKGASRKATQASAMGEYLERLSTNYFFSDYYLTLREERDGQQFNDWLYYPHDRHFAPEDYRQALTPELWQIYDPHQELTTHHLLSFNDTSPMIRAIAMTEQTTNERVYFPVNILSNLYASNGLSAGNTPLESAVQGLSEVFERWVKNKILTENICLPEVPDEVIAGFPAIAQAIADLKAQGLAVSVRDASLGGQFPVMNVTLFNPKTGQCFASFGAHPLFEVALERTLTESLQGRHLQNLDGFQTPTLDQFAVAEAENLENHFIDSSGLINLHMLASTPDYAFCAWEGAQTTAGQWSELLAKVTGLGFRVYRADYQHHDFCATRLIVPGMSEVYPMDELVLKNQNDGRLLREALFSAEQGDYAAVLNVLDHVGFSDHQGVASLIGLMPDPNQAWSALKIADLRFWTELALQDYEAAADSLYIAKAYATAGAASWQPIYELMDLCLALKLQDKQFVHYEATLTHLFGQDVVAKAVQHLNGEARFWGLSLGRAMFFESQRHLSMLAVLDKARSAKQAFGYAD</sequence>
<dbReference type="PROSITE" id="PS51664">
    <property type="entry name" value="YCAO"/>
    <property type="match status" value="1"/>
</dbReference>
<dbReference type="InterPro" id="IPR003776">
    <property type="entry name" value="YcaO-like_dom"/>
</dbReference>
<dbReference type="PANTHER" id="PTHR37809:SF1">
    <property type="entry name" value="RIBOSOMAL PROTEIN S12 METHYLTHIOTRANSFERASE ACCESSORY FACTOR YCAO"/>
    <property type="match status" value="1"/>
</dbReference>
<dbReference type="Gene3D" id="3.30.1330.230">
    <property type="match status" value="1"/>
</dbReference>
<reference evidence="2 3" key="1">
    <citation type="submission" date="2013-12" db="EMBL/GenBank/DDBJ databases">
        <authorList>
            <consortium name="DOE Joint Genome Institute"/>
            <person name="Kappler U."/>
            <person name="Huntemann M."/>
            <person name="Han J."/>
            <person name="Chen A."/>
            <person name="Kyrpides N."/>
            <person name="Mavromatis K."/>
            <person name="Markowitz V."/>
            <person name="Palaniappan K."/>
            <person name="Ivanova N."/>
            <person name="Schaumberg A."/>
            <person name="Pati A."/>
            <person name="Liolios K."/>
            <person name="Nordberg H.P."/>
            <person name="Cantor M.N."/>
            <person name="Hua S.X."/>
            <person name="Woyke T."/>
        </authorList>
    </citation>
    <scope>NUCLEOTIDE SEQUENCE [LARGE SCALE GENOMIC DNA]</scope>
    <source>
        <strain evidence="3">AL2</strain>
    </source>
</reference>